<reference evidence="2 3" key="1">
    <citation type="submission" date="2024-06" db="EMBL/GenBank/DDBJ databases">
        <title>The Natural Products Discovery Center: Release of the First 8490 Sequenced Strains for Exploring Actinobacteria Biosynthetic Diversity.</title>
        <authorList>
            <person name="Kalkreuter E."/>
            <person name="Kautsar S.A."/>
            <person name="Yang D."/>
            <person name="Bader C.D."/>
            <person name="Teijaro C.N."/>
            <person name="Fluegel L."/>
            <person name="Davis C.M."/>
            <person name="Simpson J.R."/>
            <person name="Lauterbach L."/>
            <person name="Steele A.D."/>
            <person name="Gui C."/>
            <person name="Meng S."/>
            <person name="Li G."/>
            <person name="Viehrig K."/>
            <person name="Ye F."/>
            <person name="Su P."/>
            <person name="Kiefer A.F."/>
            <person name="Nichols A."/>
            <person name="Cepeda A.J."/>
            <person name="Yan W."/>
            <person name="Fan B."/>
            <person name="Jiang Y."/>
            <person name="Adhikari A."/>
            <person name="Zheng C.-J."/>
            <person name="Schuster L."/>
            <person name="Cowan T.M."/>
            <person name="Smanski M.J."/>
            <person name="Chevrette M.G."/>
            <person name="De Carvalho L.P.S."/>
            <person name="Shen B."/>
        </authorList>
    </citation>
    <scope>NUCLEOTIDE SEQUENCE [LARGE SCALE GENOMIC DNA]</scope>
    <source>
        <strain evidence="2 3">NPDC019708</strain>
    </source>
</reference>
<protein>
    <submittedName>
        <fullName evidence="2">HNH endonuclease</fullName>
    </submittedName>
</protein>
<dbReference type="GeneID" id="96241681"/>
<dbReference type="Gene3D" id="1.10.30.50">
    <property type="match status" value="1"/>
</dbReference>
<evidence type="ECO:0000313" key="3">
    <source>
        <dbReference type="Proteomes" id="UP001550628"/>
    </source>
</evidence>
<dbReference type="PANTHER" id="PTHR33877:SF2">
    <property type="entry name" value="OS07G0170200 PROTEIN"/>
    <property type="match status" value="1"/>
</dbReference>
<dbReference type="Pfam" id="PF01844">
    <property type="entry name" value="HNH"/>
    <property type="match status" value="1"/>
</dbReference>
<dbReference type="PANTHER" id="PTHR33877">
    <property type="entry name" value="SLL1193 PROTEIN"/>
    <property type="match status" value="1"/>
</dbReference>
<feature type="domain" description="HNH nuclease" evidence="1">
    <location>
        <begin position="94"/>
        <end position="143"/>
    </location>
</feature>
<organism evidence="2 3">
    <name type="scientific">Nocardia rhamnosiphila</name>
    <dbReference type="NCBI Taxonomy" id="426716"/>
    <lineage>
        <taxon>Bacteria</taxon>
        <taxon>Bacillati</taxon>
        <taxon>Actinomycetota</taxon>
        <taxon>Actinomycetes</taxon>
        <taxon>Mycobacteriales</taxon>
        <taxon>Nocardiaceae</taxon>
        <taxon>Nocardia</taxon>
    </lineage>
</organism>
<comment type="caution">
    <text evidence="2">The sequence shown here is derived from an EMBL/GenBank/DDBJ whole genome shotgun (WGS) entry which is preliminary data.</text>
</comment>
<dbReference type="GO" id="GO:0004519">
    <property type="term" value="F:endonuclease activity"/>
    <property type="evidence" value="ECO:0007669"/>
    <property type="project" value="UniProtKB-KW"/>
</dbReference>
<keyword evidence="2" id="KW-0255">Endonuclease</keyword>
<evidence type="ECO:0000313" key="2">
    <source>
        <dbReference type="EMBL" id="MEU1952992.1"/>
    </source>
</evidence>
<dbReference type="Proteomes" id="UP001550628">
    <property type="component" value="Unassembled WGS sequence"/>
</dbReference>
<dbReference type="InterPro" id="IPR003615">
    <property type="entry name" value="HNH_nuc"/>
</dbReference>
<keyword evidence="3" id="KW-1185">Reference proteome</keyword>
<keyword evidence="2" id="KW-0378">Hydrolase</keyword>
<accession>A0ABV2WQ43</accession>
<dbReference type="RefSeq" id="WP_036512293.1">
    <property type="nucleotide sequence ID" value="NZ_JBEYBD010000001.1"/>
</dbReference>
<dbReference type="CDD" id="cd00085">
    <property type="entry name" value="HNHc"/>
    <property type="match status" value="1"/>
</dbReference>
<gene>
    <name evidence="2" type="ORF">ABZ510_14105</name>
</gene>
<evidence type="ECO:0000259" key="1">
    <source>
        <dbReference type="SMART" id="SM00507"/>
    </source>
</evidence>
<sequence>MPTTAVAEPATLTPDNWIRTRVLVLNASYEALARIPADRAVVLLTSGIAESLVIRQPHFPVRSQHTEIMLPETIRLVRYRYLAHLAVRRPEGRATHAAILRRDGNRCGYCGAGAHTVDHIRPRSRGGPNTWENLIACCVTCNTGKADRTPEEAGMRLLWQPRPPDPLARAQRRVWRQLATTTTAEAIHERRGSR</sequence>
<dbReference type="EMBL" id="JBEYBF010000008">
    <property type="protein sequence ID" value="MEU1952992.1"/>
    <property type="molecule type" value="Genomic_DNA"/>
</dbReference>
<keyword evidence="2" id="KW-0540">Nuclease</keyword>
<dbReference type="InterPro" id="IPR002711">
    <property type="entry name" value="HNH"/>
</dbReference>
<dbReference type="SMART" id="SM00507">
    <property type="entry name" value="HNHc"/>
    <property type="match status" value="1"/>
</dbReference>
<name>A0ABV2WQ43_9NOCA</name>
<dbReference type="InterPro" id="IPR052892">
    <property type="entry name" value="NA-targeting_endonuclease"/>
</dbReference>
<proteinExistence type="predicted"/>